<dbReference type="Proteomes" id="UP000216752">
    <property type="component" value="Chromosome"/>
</dbReference>
<evidence type="ECO:0000313" key="2">
    <source>
        <dbReference type="Proteomes" id="UP000216752"/>
    </source>
</evidence>
<accession>A0ABZ3IHV8</accession>
<evidence type="ECO:0000313" key="1">
    <source>
        <dbReference type="EMBL" id="XFO64948.1"/>
    </source>
</evidence>
<organism evidence="1 2">
    <name type="scientific">Sporomusa silvacetica DSM 10669</name>
    <dbReference type="NCBI Taxonomy" id="1123289"/>
    <lineage>
        <taxon>Bacteria</taxon>
        <taxon>Bacillati</taxon>
        <taxon>Bacillota</taxon>
        <taxon>Negativicutes</taxon>
        <taxon>Selenomonadales</taxon>
        <taxon>Sporomusaceae</taxon>
        <taxon>Sporomusa</taxon>
    </lineage>
</organism>
<protein>
    <submittedName>
        <fullName evidence="1">Uncharacterized protein</fullName>
    </submittedName>
</protein>
<name>A0ABZ3IHV8_9FIRM</name>
<sequence>MKKEWIVPEIAEFSVAMTAEQGKLGGGGDSLLPEQLTPWHDCVCCS</sequence>
<dbReference type="EMBL" id="CP155573">
    <property type="protein sequence ID" value="XFO64948.1"/>
    <property type="molecule type" value="Genomic_DNA"/>
</dbReference>
<keyword evidence="2" id="KW-1185">Reference proteome</keyword>
<proteinExistence type="predicted"/>
<reference evidence="1" key="1">
    <citation type="submission" date="2024-05" db="EMBL/GenBank/DDBJ databases">
        <title>Isolation and characterization of Sporomusa carbonis sp. nov., a carboxydotrophic hydrogenogen in the genus of Sporomusa isolated from a charcoal burning pile.</title>
        <authorList>
            <person name="Boeer T."/>
            <person name="Rosenbaum F."/>
            <person name="Eysell L."/>
            <person name="Mueller V."/>
            <person name="Daniel R."/>
            <person name="Poehlein A."/>
        </authorList>
    </citation>
    <scope>NUCLEOTIDE SEQUENCE [LARGE SCALE GENOMIC DNA]</scope>
    <source>
        <strain evidence="1">DSM 10669</strain>
    </source>
</reference>
<gene>
    <name evidence="1" type="ORF">SPSIL_010570</name>
</gene>
<dbReference type="RefSeq" id="WP_169717649.1">
    <property type="nucleotide sequence ID" value="NZ_CP155573.1"/>
</dbReference>